<gene>
    <name evidence="1" type="ORF">g.77551</name>
</gene>
<sequence length="165" mass="18474">MPKTCDGCGHNPFSLRHALCCKTGGLVTRRHNEVRDVLGDLMSKAWGNCCREPVILEPSASEPGLRGDLVCRGVWEPQRDALFDVRIVDTDAPSHESRTVNAVLITAENEKKRKYLPACEQRHCSFTPLVCSVDGVFAPQIKTFLKVMEEKLAEKWRKQQGVVRG</sequence>
<accession>A0A146MEQ0</accession>
<protein>
    <submittedName>
        <fullName evidence="1">Uncharacterized protein</fullName>
    </submittedName>
</protein>
<name>A0A146MEQ0_LYGHE</name>
<organism evidence="1">
    <name type="scientific">Lygus hesperus</name>
    <name type="common">Western plant bug</name>
    <dbReference type="NCBI Taxonomy" id="30085"/>
    <lineage>
        <taxon>Eukaryota</taxon>
        <taxon>Metazoa</taxon>
        <taxon>Ecdysozoa</taxon>
        <taxon>Arthropoda</taxon>
        <taxon>Hexapoda</taxon>
        <taxon>Insecta</taxon>
        <taxon>Pterygota</taxon>
        <taxon>Neoptera</taxon>
        <taxon>Paraneoptera</taxon>
        <taxon>Hemiptera</taxon>
        <taxon>Heteroptera</taxon>
        <taxon>Panheteroptera</taxon>
        <taxon>Cimicomorpha</taxon>
        <taxon>Miridae</taxon>
        <taxon>Mirini</taxon>
        <taxon>Lygus</taxon>
    </lineage>
</organism>
<dbReference type="EMBL" id="GDHC01001549">
    <property type="protein sequence ID" value="JAQ17080.1"/>
    <property type="molecule type" value="Transcribed_RNA"/>
</dbReference>
<evidence type="ECO:0000313" key="1">
    <source>
        <dbReference type="EMBL" id="JAQ17080.1"/>
    </source>
</evidence>
<proteinExistence type="predicted"/>
<dbReference type="AlphaFoldDB" id="A0A146MEQ0"/>
<reference evidence="1" key="1">
    <citation type="journal article" date="2016" name="Gigascience">
        <title>De novo construction of an expanded transcriptome assembly for the western tarnished plant bug, Lygus hesperus.</title>
        <authorList>
            <person name="Tassone E.E."/>
            <person name="Geib S.M."/>
            <person name="Hall B."/>
            <person name="Fabrick J.A."/>
            <person name="Brent C.S."/>
            <person name="Hull J.J."/>
        </authorList>
    </citation>
    <scope>NUCLEOTIDE SEQUENCE</scope>
</reference>